<proteinExistence type="predicted"/>
<dbReference type="Proteomes" id="UP001433508">
    <property type="component" value="Unassembled WGS sequence"/>
</dbReference>
<sequence>MQPLISIFLEISYITMPYLMLAQLPAQQTILIQHLLSSFCNSVLTIVIFQVLAQTTLSYFHRYSCAIMQES</sequence>
<comment type="caution">
    <text evidence="1">The sequence shown here is derived from an EMBL/GenBank/DDBJ whole genome shotgun (WGS) entry which is preliminary data.</text>
</comment>
<evidence type="ECO:0000313" key="1">
    <source>
        <dbReference type="EMBL" id="KAK9236873.1"/>
    </source>
</evidence>
<organism evidence="1 2">
    <name type="scientific">Lipomyces kononenkoae</name>
    <name type="common">Yeast</name>
    <dbReference type="NCBI Taxonomy" id="34357"/>
    <lineage>
        <taxon>Eukaryota</taxon>
        <taxon>Fungi</taxon>
        <taxon>Dikarya</taxon>
        <taxon>Ascomycota</taxon>
        <taxon>Saccharomycotina</taxon>
        <taxon>Lipomycetes</taxon>
        <taxon>Lipomycetales</taxon>
        <taxon>Lipomycetaceae</taxon>
        <taxon>Lipomyces</taxon>
    </lineage>
</organism>
<reference evidence="2" key="1">
    <citation type="journal article" date="2024" name="Front. Bioeng. Biotechnol.">
        <title>Genome-scale model development and genomic sequencing of the oleaginous clade Lipomyces.</title>
        <authorList>
            <person name="Czajka J.J."/>
            <person name="Han Y."/>
            <person name="Kim J."/>
            <person name="Mondo S.J."/>
            <person name="Hofstad B.A."/>
            <person name="Robles A."/>
            <person name="Haridas S."/>
            <person name="Riley R."/>
            <person name="LaButti K."/>
            <person name="Pangilinan J."/>
            <person name="Andreopoulos W."/>
            <person name="Lipzen A."/>
            <person name="Yan J."/>
            <person name="Wang M."/>
            <person name="Ng V."/>
            <person name="Grigoriev I.V."/>
            <person name="Spatafora J.W."/>
            <person name="Magnuson J.K."/>
            <person name="Baker S.E."/>
            <person name="Pomraning K.R."/>
        </authorList>
    </citation>
    <scope>NUCLEOTIDE SEQUENCE [LARGE SCALE GENOMIC DNA]</scope>
    <source>
        <strain evidence="2">CBS 7786</strain>
    </source>
</reference>
<gene>
    <name evidence="1" type="ORF">V1525DRAFT_405621</name>
</gene>
<protein>
    <submittedName>
        <fullName evidence="1">Uncharacterized protein</fullName>
    </submittedName>
</protein>
<dbReference type="EMBL" id="MU971378">
    <property type="protein sequence ID" value="KAK9236873.1"/>
    <property type="molecule type" value="Genomic_DNA"/>
</dbReference>
<name>A0ACC3SZ17_LIPKO</name>
<evidence type="ECO:0000313" key="2">
    <source>
        <dbReference type="Proteomes" id="UP001433508"/>
    </source>
</evidence>
<keyword evidence="2" id="KW-1185">Reference proteome</keyword>
<accession>A0ACC3SZ17</accession>